<dbReference type="SUPFAM" id="SSF50156">
    <property type="entry name" value="PDZ domain-like"/>
    <property type="match status" value="1"/>
</dbReference>
<keyword evidence="1 4" id="KW-0645">Protease</keyword>
<proteinExistence type="predicted"/>
<dbReference type="Gene3D" id="2.30.42.10">
    <property type="match status" value="1"/>
</dbReference>
<dbReference type="GO" id="GO:0004252">
    <property type="term" value="F:serine-type endopeptidase activity"/>
    <property type="evidence" value="ECO:0007669"/>
    <property type="project" value="InterPro"/>
</dbReference>
<dbReference type="EMBL" id="LR536450">
    <property type="protein sequence ID" value="VFU08238.1"/>
    <property type="molecule type" value="Genomic_DNA"/>
</dbReference>
<evidence type="ECO:0000256" key="1">
    <source>
        <dbReference type="ARBA" id="ARBA00022670"/>
    </source>
</evidence>
<reference evidence="4 5" key="1">
    <citation type="submission" date="2019-03" db="EMBL/GenBank/DDBJ databases">
        <authorList>
            <person name="Kox A.R. M."/>
        </authorList>
    </citation>
    <scope>NUCLEOTIDE SEQUENCE [LARGE SCALE GENOMIC DNA]</scope>
    <source>
        <strain evidence="4">MTUNDRAET4 annotated genome</strain>
    </source>
</reference>
<dbReference type="InterPro" id="IPR041489">
    <property type="entry name" value="PDZ_6"/>
</dbReference>
<dbReference type="Proteomes" id="UP000294360">
    <property type="component" value="Chromosome"/>
</dbReference>
<dbReference type="KEGG" id="mtun:MTUNDRAET4_1345"/>
<dbReference type="SMART" id="SM00228">
    <property type="entry name" value="PDZ"/>
    <property type="match status" value="1"/>
</dbReference>
<dbReference type="InterPro" id="IPR001478">
    <property type="entry name" value="PDZ"/>
</dbReference>
<keyword evidence="2" id="KW-0378">Hydrolase</keyword>
<dbReference type="PANTHER" id="PTHR43343">
    <property type="entry name" value="PEPTIDASE S12"/>
    <property type="match status" value="1"/>
</dbReference>
<organism evidence="4 5">
    <name type="scientific">Methylocella tundrae</name>
    <dbReference type="NCBI Taxonomy" id="227605"/>
    <lineage>
        <taxon>Bacteria</taxon>
        <taxon>Pseudomonadati</taxon>
        <taxon>Pseudomonadota</taxon>
        <taxon>Alphaproteobacteria</taxon>
        <taxon>Hyphomicrobiales</taxon>
        <taxon>Beijerinckiaceae</taxon>
        <taxon>Methylocella</taxon>
    </lineage>
</organism>
<dbReference type="PROSITE" id="PS50106">
    <property type="entry name" value="PDZ"/>
    <property type="match status" value="1"/>
</dbReference>
<evidence type="ECO:0000313" key="4">
    <source>
        <dbReference type="EMBL" id="VFU08238.1"/>
    </source>
</evidence>
<dbReference type="Pfam" id="PF17820">
    <property type="entry name" value="PDZ_6"/>
    <property type="match status" value="1"/>
</dbReference>
<evidence type="ECO:0000313" key="5">
    <source>
        <dbReference type="Proteomes" id="UP000294360"/>
    </source>
</evidence>
<protein>
    <submittedName>
        <fullName evidence="4">Serine protease</fullName>
    </submittedName>
</protein>
<dbReference type="InterPro" id="IPR009003">
    <property type="entry name" value="Peptidase_S1_PA"/>
</dbReference>
<feature type="domain" description="PDZ" evidence="3">
    <location>
        <begin position="256"/>
        <end position="307"/>
    </location>
</feature>
<dbReference type="AlphaFoldDB" id="A0A4U8YYS9"/>
<dbReference type="InterPro" id="IPR036034">
    <property type="entry name" value="PDZ_sf"/>
</dbReference>
<dbReference type="Gene3D" id="2.40.10.120">
    <property type="match status" value="1"/>
</dbReference>
<dbReference type="Pfam" id="PF13365">
    <property type="entry name" value="Trypsin_2"/>
    <property type="match status" value="1"/>
</dbReference>
<sequence length="351" mass="36569">MESFPSFILDETEAGFSDEPSEAGARLRSEALGAADDGFLLDAYSKSVTRIVEQVGPSVVRLDIRRGDGRRGGSGSGVIVSPDGLILTNSHVIQGARRADVSTLDGRSLSGRVLGDDPDTDLALVRIDENTTLPAARLGDSKRLRPGEIAIAIGNPLGFDSTVTAGVISALGRSLRSNNGRMIDDVIQTDAALNPGNSGGPLVASNGDVIGVNTAIIAGAQGICFAVAANTARFVLGELVAHGRVRRAYLGVGAGTVALPRRIALRLGLQQTQGAVVSSVEPQSPADHAGLLSGDILLAVDGNPVSGADDLVRLLGADLIDRVAPLDILRRSDRRRFWVALRERDSGPRPK</sequence>
<dbReference type="InterPro" id="IPR001940">
    <property type="entry name" value="Peptidase_S1C"/>
</dbReference>
<evidence type="ECO:0000256" key="2">
    <source>
        <dbReference type="ARBA" id="ARBA00022801"/>
    </source>
</evidence>
<dbReference type="InterPro" id="IPR051201">
    <property type="entry name" value="Chloro_Bact_Ser_Proteases"/>
</dbReference>
<accession>A0A4U8YYS9</accession>
<dbReference type="GO" id="GO:0006508">
    <property type="term" value="P:proteolysis"/>
    <property type="evidence" value="ECO:0007669"/>
    <property type="project" value="UniProtKB-KW"/>
</dbReference>
<dbReference type="SUPFAM" id="SSF50494">
    <property type="entry name" value="Trypsin-like serine proteases"/>
    <property type="match status" value="1"/>
</dbReference>
<dbReference type="PRINTS" id="PR00834">
    <property type="entry name" value="PROTEASES2C"/>
</dbReference>
<evidence type="ECO:0000259" key="3">
    <source>
        <dbReference type="PROSITE" id="PS50106"/>
    </source>
</evidence>
<dbReference type="PANTHER" id="PTHR43343:SF3">
    <property type="entry name" value="PROTEASE DO-LIKE 8, CHLOROPLASTIC"/>
    <property type="match status" value="1"/>
</dbReference>
<dbReference type="OrthoDB" id="7358927at2"/>
<name>A0A4U8YYS9_METTU</name>
<dbReference type="RefSeq" id="WP_134488154.1">
    <property type="nucleotide sequence ID" value="NZ_CP139089.1"/>
</dbReference>
<gene>
    <name evidence="4" type="ORF">MTUNDRAET4_1345</name>
</gene>